<dbReference type="InterPro" id="IPR030489">
    <property type="entry name" value="TR_Rrf2-type_CS"/>
</dbReference>
<dbReference type="InterPro" id="IPR036390">
    <property type="entry name" value="WH_DNA-bd_sf"/>
</dbReference>
<dbReference type="Gene3D" id="1.10.10.10">
    <property type="entry name" value="Winged helix-like DNA-binding domain superfamily/Winged helix DNA-binding domain"/>
    <property type="match status" value="1"/>
</dbReference>
<dbReference type="PROSITE" id="PS51197">
    <property type="entry name" value="HTH_RRF2_2"/>
    <property type="match status" value="1"/>
</dbReference>
<gene>
    <name evidence="2" type="ORF">NX778_22310</name>
</gene>
<name>A0ABT2D3J2_9BURK</name>
<evidence type="ECO:0000256" key="1">
    <source>
        <dbReference type="ARBA" id="ARBA00023125"/>
    </source>
</evidence>
<dbReference type="NCBIfam" id="TIGR00738">
    <property type="entry name" value="rrf2_super"/>
    <property type="match status" value="1"/>
</dbReference>
<dbReference type="PROSITE" id="PS01332">
    <property type="entry name" value="HTH_RRF2_1"/>
    <property type="match status" value="1"/>
</dbReference>
<dbReference type="Proteomes" id="UP001204621">
    <property type="component" value="Unassembled WGS sequence"/>
</dbReference>
<organism evidence="2 3">
    <name type="scientific">Massilia terrae</name>
    <dbReference type="NCBI Taxonomy" id="1811224"/>
    <lineage>
        <taxon>Bacteria</taxon>
        <taxon>Pseudomonadati</taxon>
        <taxon>Pseudomonadota</taxon>
        <taxon>Betaproteobacteria</taxon>
        <taxon>Burkholderiales</taxon>
        <taxon>Oxalobacteraceae</taxon>
        <taxon>Telluria group</taxon>
        <taxon>Massilia</taxon>
    </lineage>
</organism>
<evidence type="ECO:0000313" key="3">
    <source>
        <dbReference type="Proteomes" id="UP001204621"/>
    </source>
</evidence>
<protein>
    <submittedName>
        <fullName evidence="2">Rrf2 family transcriptional regulator</fullName>
    </submittedName>
</protein>
<evidence type="ECO:0000313" key="2">
    <source>
        <dbReference type="EMBL" id="MCS0660808.1"/>
    </source>
</evidence>
<dbReference type="InterPro" id="IPR036388">
    <property type="entry name" value="WH-like_DNA-bd_sf"/>
</dbReference>
<comment type="caution">
    <text evidence="2">The sequence shown here is derived from an EMBL/GenBank/DDBJ whole genome shotgun (WGS) entry which is preliminary data.</text>
</comment>
<accession>A0ABT2D3J2</accession>
<dbReference type="PANTHER" id="PTHR33221">
    <property type="entry name" value="WINGED HELIX-TURN-HELIX TRANSCRIPTIONAL REGULATOR, RRF2 FAMILY"/>
    <property type="match status" value="1"/>
</dbReference>
<dbReference type="EMBL" id="JANUGU010000010">
    <property type="protein sequence ID" value="MCS0660808.1"/>
    <property type="molecule type" value="Genomic_DNA"/>
</dbReference>
<dbReference type="Pfam" id="PF02082">
    <property type="entry name" value="Rrf2"/>
    <property type="match status" value="1"/>
</dbReference>
<keyword evidence="1" id="KW-0238">DNA-binding</keyword>
<reference evidence="2 3" key="1">
    <citation type="submission" date="2022-08" db="EMBL/GenBank/DDBJ databases">
        <title>Reclassification of Massilia species as members of the genera Telluria, Duganella, Pseudoduganella, Mokoshia gen. nov. and Zemynaea gen. nov. using orthogonal and non-orthogonal genome-based approaches.</title>
        <authorList>
            <person name="Bowman J.P."/>
        </authorList>
    </citation>
    <scope>NUCLEOTIDE SEQUENCE [LARGE SCALE GENOMIC DNA]</scope>
    <source>
        <strain evidence="2 3">JCM 31606</strain>
    </source>
</reference>
<dbReference type="InterPro" id="IPR000944">
    <property type="entry name" value="Tscrpt_reg_Rrf2"/>
</dbReference>
<proteinExistence type="predicted"/>
<dbReference type="RefSeq" id="WP_258814006.1">
    <property type="nucleotide sequence ID" value="NZ_JANUGU010000010.1"/>
</dbReference>
<keyword evidence="3" id="KW-1185">Reference proteome</keyword>
<sequence>MRLTDYTDYALRVLMYVGAQPGRLVTVQEIAENHGISRNHLTKVVHRLGQAGLVDTVRGRAGGVRLACDPASVSLGSVVRLTEPDFIMVECFDEERNTCNLSPTCVLKSALGRATGAYLRELDGISLASVLPRPAGSIRPLVDMHRASLATDGLPAA</sequence>
<dbReference type="SUPFAM" id="SSF46785">
    <property type="entry name" value="Winged helix' DNA-binding domain"/>
    <property type="match status" value="1"/>
</dbReference>
<dbReference type="PANTHER" id="PTHR33221:SF4">
    <property type="entry name" value="HTH-TYPE TRANSCRIPTIONAL REPRESSOR NSRR"/>
    <property type="match status" value="1"/>
</dbReference>